<reference evidence="2 3" key="1">
    <citation type="submission" date="2019-09" db="EMBL/GenBank/DDBJ databases">
        <title>Bird 10,000 Genomes (B10K) Project - Family phase.</title>
        <authorList>
            <person name="Zhang G."/>
        </authorList>
    </citation>
    <scope>NUCLEOTIDE SEQUENCE [LARGE SCALE GENOMIC DNA]</scope>
    <source>
        <strain evidence="2">B10K-DU-012-14</strain>
        <tissue evidence="2">Blood</tissue>
    </source>
</reference>
<gene>
    <name evidence="2" type="primary">Zmat5</name>
    <name evidence="2" type="ORF">PLUSOC_R14348</name>
</gene>
<organism evidence="2 3">
    <name type="scientific">Pluvianellus socialis</name>
    <name type="common">Magellanic plover</name>
    <dbReference type="NCBI Taxonomy" id="227228"/>
    <lineage>
        <taxon>Eukaryota</taxon>
        <taxon>Metazoa</taxon>
        <taxon>Chordata</taxon>
        <taxon>Craniata</taxon>
        <taxon>Vertebrata</taxon>
        <taxon>Euteleostomi</taxon>
        <taxon>Archelosauria</taxon>
        <taxon>Archosauria</taxon>
        <taxon>Dinosauria</taxon>
        <taxon>Saurischia</taxon>
        <taxon>Theropoda</taxon>
        <taxon>Coelurosauria</taxon>
        <taxon>Aves</taxon>
        <taxon>Neognathae</taxon>
        <taxon>Neoaves</taxon>
        <taxon>Charadriiformes</taxon>
        <taxon>Charadriidae</taxon>
        <taxon>Pluvianellus</taxon>
    </lineage>
</organism>
<dbReference type="Proteomes" id="UP000519225">
    <property type="component" value="Unassembled WGS sequence"/>
</dbReference>
<sequence length="94" mass="10395">LQRQRLIALSLSQPGEQRSKELRQEGADVPPGTIEEWLEKRAKRRSAAQSNSALPEKPAPFQYPPGWPPVQDLPPSLQAPPPGGWPVSPNLQWG</sequence>
<evidence type="ECO:0000256" key="1">
    <source>
        <dbReference type="SAM" id="MobiDB-lite"/>
    </source>
</evidence>
<accession>A0A7L3D1C6</accession>
<feature type="non-terminal residue" evidence="2">
    <location>
        <position position="1"/>
    </location>
</feature>
<feature type="compositionally biased region" description="Basic and acidic residues" evidence="1">
    <location>
        <begin position="17"/>
        <end position="26"/>
    </location>
</feature>
<comment type="caution">
    <text evidence="2">The sequence shown here is derived from an EMBL/GenBank/DDBJ whole genome shotgun (WGS) entry which is preliminary data.</text>
</comment>
<evidence type="ECO:0000313" key="3">
    <source>
        <dbReference type="Proteomes" id="UP000519225"/>
    </source>
</evidence>
<evidence type="ECO:0000313" key="2">
    <source>
        <dbReference type="EMBL" id="NXT49399.1"/>
    </source>
</evidence>
<proteinExistence type="predicted"/>
<feature type="region of interest" description="Disordered" evidence="1">
    <location>
        <begin position="1"/>
        <end position="94"/>
    </location>
</feature>
<feature type="non-terminal residue" evidence="2">
    <location>
        <position position="94"/>
    </location>
</feature>
<dbReference type="EMBL" id="VZTS01008846">
    <property type="protein sequence ID" value="NXT49399.1"/>
    <property type="molecule type" value="Genomic_DNA"/>
</dbReference>
<protein>
    <submittedName>
        <fullName evidence="2">ZMAT5 protein</fullName>
    </submittedName>
</protein>
<name>A0A7L3D1C6_PLUSO</name>
<keyword evidence="3" id="KW-1185">Reference proteome</keyword>
<feature type="compositionally biased region" description="Pro residues" evidence="1">
    <location>
        <begin position="57"/>
        <end position="84"/>
    </location>
</feature>
<dbReference type="AlphaFoldDB" id="A0A7L3D1C6"/>